<accession>A0ABP9QPR5</accession>
<evidence type="ECO:0000259" key="1">
    <source>
        <dbReference type="Pfam" id="PF08279"/>
    </source>
</evidence>
<dbReference type="RefSeq" id="WP_345532808.1">
    <property type="nucleotide sequence ID" value="NZ_BAABLD010000008.1"/>
</dbReference>
<protein>
    <submittedName>
        <fullName evidence="3">YafY family protein</fullName>
    </submittedName>
</protein>
<feature type="domain" description="Helix-turn-helix type 11" evidence="1">
    <location>
        <begin position="6"/>
        <end position="59"/>
    </location>
</feature>
<dbReference type="Gene3D" id="1.10.10.10">
    <property type="entry name" value="Winged helix-like DNA-binding domain superfamily/Winged helix DNA-binding domain"/>
    <property type="match status" value="1"/>
</dbReference>
<gene>
    <name evidence="3" type="ORF">GCM10025770_20130</name>
</gene>
<dbReference type="InterPro" id="IPR036390">
    <property type="entry name" value="WH_DNA-bd_sf"/>
</dbReference>
<dbReference type="EMBL" id="BAABLD010000008">
    <property type="protein sequence ID" value="GAA5165113.1"/>
    <property type="molecule type" value="Genomic_DNA"/>
</dbReference>
<evidence type="ECO:0000259" key="2">
    <source>
        <dbReference type="Pfam" id="PF13280"/>
    </source>
</evidence>
<dbReference type="Pfam" id="PF08279">
    <property type="entry name" value="HTH_11"/>
    <property type="match status" value="1"/>
</dbReference>
<comment type="caution">
    <text evidence="3">The sequence shown here is derived from an EMBL/GenBank/DDBJ whole genome shotgun (WGS) entry which is preliminary data.</text>
</comment>
<dbReference type="InterPro" id="IPR026881">
    <property type="entry name" value="WYL_dom"/>
</dbReference>
<dbReference type="Proteomes" id="UP001500547">
    <property type="component" value="Unassembled WGS sequence"/>
</dbReference>
<dbReference type="PANTHER" id="PTHR34580">
    <property type="match status" value="1"/>
</dbReference>
<dbReference type="InterPro" id="IPR036388">
    <property type="entry name" value="WH-like_DNA-bd_sf"/>
</dbReference>
<reference evidence="4" key="1">
    <citation type="journal article" date="2019" name="Int. J. Syst. Evol. Microbiol.">
        <title>The Global Catalogue of Microorganisms (GCM) 10K type strain sequencing project: providing services to taxonomists for standard genome sequencing and annotation.</title>
        <authorList>
            <consortium name="The Broad Institute Genomics Platform"/>
            <consortium name="The Broad Institute Genome Sequencing Center for Infectious Disease"/>
            <person name="Wu L."/>
            <person name="Ma J."/>
        </authorList>
    </citation>
    <scope>NUCLEOTIDE SEQUENCE [LARGE SCALE GENOMIC DNA]</scope>
    <source>
        <strain evidence="4">JCM 18715</strain>
    </source>
</reference>
<dbReference type="PANTHER" id="PTHR34580:SF3">
    <property type="entry name" value="PROTEIN PAFB"/>
    <property type="match status" value="1"/>
</dbReference>
<dbReference type="SUPFAM" id="SSF46785">
    <property type="entry name" value="Winged helix' DNA-binding domain"/>
    <property type="match status" value="1"/>
</dbReference>
<dbReference type="InterPro" id="IPR013196">
    <property type="entry name" value="HTH_11"/>
</dbReference>
<sequence>MRRANRLYRLVELLRSRSSCTGAWLAGQLQISLRTLYRDIADLSLSGVPIEGEAGVGYRLRHNVTLPPLSFDSDEIEALLIGTRMVQAWADPDLERAAQAAMAKIQNVLPAAGRREAEMARLFVPSYRRERPTWLHDIRLAVRHRHIIRIDYVREDGAPSQRELWPLGLFFWGPTWTLIGWCELRNDFRHFRVDRVQSVSVQTRHFPDQKGRRLEDFYAQIEQREGIDVKDRKRLA</sequence>
<keyword evidence="4" id="KW-1185">Reference proteome</keyword>
<evidence type="ECO:0000313" key="4">
    <source>
        <dbReference type="Proteomes" id="UP001500547"/>
    </source>
</evidence>
<feature type="domain" description="WYL" evidence="2">
    <location>
        <begin position="135"/>
        <end position="200"/>
    </location>
</feature>
<proteinExistence type="predicted"/>
<organism evidence="3 4">
    <name type="scientific">Viridibacterium curvum</name>
    <dbReference type="NCBI Taxonomy" id="1101404"/>
    <lineage>
        <taxon>Bacteria</taxon>
        <taxon>Pseudomonadati</taxon>
        <taxon>Pseudomonadota</taxon>
        <taxon>Betaproteobacteria</taxon>
        <taxon>Rhodocyclales</taxon>
        <taxon>Rhodocyclaceae</taxon>
        <taxon>Viridibacterium</taxon>
    </lineage>
</organism>
<name>A0ABP9QPR5_9RHOO</name>
<evidence type="ECO:0000313" key="3">
    <source>
        <dbReference type="EMBL" id="GAA5165113.1"/>
    </source>
</evidence>
<dbReference type="PROSITE" id="PS52050">
    <property type="entry name" value="WYL"/>
    <property type="match status" value="1"/>
</dbReference>
<dbReference type="InterPro" id="IPR051534">
    <property type="entry name" value="CBASS_pafABC_assoc_protein"/>
</dbReference>
<dbReference type="Pfam" id="PF13280">
    <property type="entry name" value="WYL"/>
    <property type="match status" value="1"/>
</dbReference>